<name>A0AC58SFE8_TOBAC</name>
<accession>A0AC58SFE8</accession>
<proteinExistence type="predicted"/>
<protein>
    <submittedName>
        <fullName evidence="2">Uncharacterized protein LOC142167386</fullName>
    </submittedName>
</protein>
<reference evidence="2" key="2">
    <citation type="submission" date="2025-08" db="UniProtKB">
        <authorList>
            <consortium name="RefSeq"/>
        </authorList>
    </citation>
    <scope>IDENTIFICATION</scope>
    <source>
        <tissue evidence="2">Leaf</tissue>
    </source>
</reference>
<evidence type="ECO:0000313" key="1">
    <source>
        <dbReference type="Proteomes" id="UP000790787"/>
    </source>
</evidence>
<dbReference type="Proteomes" id="UP000790787">
    <property type="component" value="Chromosome 12"/>
</dbReference>
<gene>
    <name evidence="2" type="primary">LOC142167386</name>
</gene>
<organism evidence="1 2">
    <name type="scientific">Nicotiana tabacum</name>
    <name type="common">Common tobacco</name>
    <dbReference type="NCBI Taxonomy" id="4097"/>
    <lineage>
        <taxon>Eukaryota</taxon>
        <taxon>Viridiplantae</taxon>
        <taxon>Streptophyta</taxon>
        <taxon>Embryophyta</taxon>
        <taxon>Tracheophyta</taxon>
        <taxon>Spermatophyta</taxon>
        <taxon>Magnoliopsida</taxon>
        <taxon>eudicotyledons</taxon>
        <taxon>Gunneridae</taxon>
        <taxon>Pentapetalae</taxon>
        <taxon>asterids</taxon>
        <taxon>lamiids</taxon>
        <taxon>Solanales</taxon>
        <taxon>Solanaceae</taxon>
        <taxon>Nicotianoideae</taxon>
        <taxon>Nicotianeae</taxon>
        <taxon>Nicotiana</taxon>
    </lineage>
</organism>
<dbReference type="RefSeq" id="XP_075083654.1">
    <property type="nucleotide sequence ID" value="XM_075227553.1"/>
</dbReference>
<evidence type="ECO:0000313" key="2">
    <source>
        <dbReference type="RefSeq" id="XP_075083654.1"/>
    </source>
</evidence>
<keyword evidence="1" id="KW-1185">Reference proteome</keyword>
<sequence>MGNMNVKAFDGSQRSTIREINLNLQMGPTWFDVEFQVLDISATYNLFLGQPWIHAARAVTSTLHQAVKFEWSHQEVIIHEDGSNPIYTNQTVQVIKNKRNLGGEMYHCNEQVIAIEKDRWWSKKIESILL</sequence>
<reference evidence="1" key="1">
    <citation type="journal article" date="2014" name="Nat. Commun.">
        <title>The tobacco genome sequence and its comparison with those of tomato and potato.</title>
        <authorList>
            <person name="Sierro N."/>
            <person name="Battey J.N."/>
            <person name="Ouadi S."/>
            <person name="Bakaher N."/>
            <person name="Bovet L."/>
            <person name="Willig A."/>
            <person name="Goepfert S."/>
            <person name="Peitsch M.C."/>
            <person name="Ivanov N.V."/>
        </authorList>
    </citation>
    <scope>NUCLEOTIDE SEQUENCE [LARGE SCALE GENOMIC DNA]</scope>
</reference>